<keyword evidence="2" id="KW-0808">Transferase</keyword>
<dbReference type="EMBL" id="CP020330">
    <property type="protein sequence ID" value="AQZ52570.1"/>
    <property type="molecule type" value="Genomic_DNA"/>
</dbReference>
<gene>
    <name evidence="2" type="ORF">Mame_03260</name>
</gene>
<sequence length="70" mass="7733">MHSFSTSVPNTGLFIAAHCGMMIVLASLISPEVKHVLHVRIEQASDARAKVLSDPNRSWSKRILAEQFSD</sequence>
<organism evidence="2 3">
    <name type="scientific">Martelella mediterranea DSM 17316</name>
    <dbReference type="NCBI Taxonomy" id="1122214"/>
    <lineage>
        <taxon>Bacteria</taxon>
        <taxon>Pseudomonadati</taxon>
        <taxon>Pseudomonadota</taxon>
        <taxon>Alphaproteobacteria</taxon>
        <taxon>Hyphomicrobiales</taxon>
        <taxon>Aurantimonadaceae</taxon>
        <taxon>Martelella</taxon>
    </lineage>
</organism>
<dbReference type="KEGG" id="mmed:Mame_03260"/>
<name>A0A1U9Z4L8_9HYPH</name>
<protein>
    <submittedName>
        <fullName evidence="2">Inorganic polyphosphate/ATP-NAD kinase</fullName>
    </submittedName>
</protein>
<evidence type="ECO:0000313" key="3">
    <source>
        <dbReference type="Proteomes" id="UP000191135"/>
    </source>
</evidence>
<dbReference type="AlphaFoldDB" id="A0A1U9Z4L8"/>
<dbReference type="Proteomes" id="UP000191135">
    <property type="component" value="Chromosome"/>
</dbReference>
<keyword evidence="1" id="KW-0472">Membrane</keyword>
<keyword evidence="2" id="KW-0418">Kinase</keyword>
<keyword evidence="1" id="KW-1133">Transmembrane helix</keyword>
<proteinExistence type="predicted"/>
<evidence type="ECO:0000256" key="1">
    <source>
        <dbReference type="SAM" id="Phobius"/>
    </source>
</evidence>
<evidence type="ECO:0000313" key="2">
    <source>
        <dbReference type="EMBL" id="AQZ52570.1"/>
    </source>
</evidence>
<keyword evidence="3" id="KW-1185">Reference proteome</keyword>
<dbReference type="GO" id="GO:0016301">
    <property type="term" value="F:kinase activity"/>
    <property type="evidence" value="ECO:0007669"/>
    <property type="project" value="UniProtKB-KW"/>
</dbReference>
<dbReference type="STRING" id="1122214.Mame_03260"/>
<keyword evidence="1" id="KW-0812">Transmembrane</keyword>
<feature type="transmembrane region" description="Helical" evidence="1">
    <location>
        <begin position="12"/>
        <end position="30"/>
    </location>
</feature>
<accession>A0A1U9Z4L8</accession>
<reference evidence="2 3" key="1">
    <citation type="submission" date="2017-03" db="EMBL/GenBank/DDBJ databases">
        <title>Foreign affairs: Plasmid Transfer between Roseobacters and Rhizobia.</title>
        <authorList>
            <person name="Bartling P."/>
            <person name="Bunk B."/>
            <person name="Overmann J."/>
            <person name="Brinkmann H."/>
            <person name="Petersen J."/>
        </authorList>
    </citation>
    <scope>NUCLEOTIDE SEQUENCE [LARGE SCALE GENOMIC DNA]</scope>
    <source>
        <strain evidence="2 3">MACL11</strain>
    </source>
</reference>